<reference evidence="2 5" key="3">
    <citation type="submission" date="2019-09" db="EMBL/GenBank/DDBJ databases">
        <title>Draft genome sequences of 48 bacterial type strains from the CCUG.</title>
        <authorList>
            <person name="Tunovic T."/>
            <person name="Pineiro-Iglesias B."/>
            <person name="Unosson C."/>
            <person name="Inganas E."/>
            <person name="Ohlen M."/>
            <person name="Cardew S."/>
            <person name="Jensie-Markopoulos S."/>
            <person name="Salva-Serra F."/>
            <person name="Jaen-Luchoro D."/>
            <person name="Karlsson R."/>
            <person name="Svensson-Stadler L."/>
            <person name="Chun J."/>
            <person name="Moore E."/>
        </authorList>
    </citation>
    <scope>NUCLEOTIDE SEQUENCE [LARGE SCALE GENOMIC DNA]</scope>
    <source>
        <strain evidence="2 5">CCUG 51522</strain>
    </source>
</reference>
<organism evidence="3 4">
    <name type="scientific">Pseudomonas lini</name>
    <dbReference type="NCBI Taxonomy" id="163011"/>
    <lineage>
        <taxon>Bacteria</taxon>
        <taxon>Pseudomonadati</taxon>
        <taxon>Pseudomonadota</taxon>
        <taxon>Gammaproteobacteria</taxon>
        <taxon>Pseudomonadales</taxon>
        <taxon>Pseudomonadaceae</taxon>
        <taxon>Pseudomonas</taxon>
    </lineage>
</organism>
<gene>
    <name evidence="2" type="ORF">F7R14_30140</name>
    <name evidence="3" type="ORF">SAMN04490191_4971</name>
</gene>
<accession>A0A0J6KBG4</accession>
<evidence type="ECO:0000259" key="1">
    <source>
        <dbReference type="Pfam" id="PF09994"/>
    </source>
</evidence>
<dbReference type="PATRIC" id="fig|163011.3.peg.3274"/>
<dbReference type="PANTHER" id="PTHR33840:SF1">
    <property type="entry name" value="TLE1 PHOSPHOLIPASE DOMAIN-CONTAINING PROTEIN"/>
    <property type="match status" value="1"/>
</dbReference>
<proteinExistence type="predicted"/>
<dbReference type="AlphaFoldDB" id="A0A0J6KBG4"/>
<evidence type="ECO:0000313" key="5">
    <source>
        <dbReference type="Proteomes" id="UP000434925"/>
    </source>
</evidence>
<feature type="domain" description="T6SS Phospholipase effector Tle1-like catalytic" evidence="1">
    <location>
        <begin position="254"/>
        <end position="348"/>
    </location>
</feature>
<reference evidence="3" key="2">
    <citation type="submission" date="2016-10" db="EMBL/GenBank/DDBJ databases">
        <authorList>
            <person name="de Groot N.N."/>
        </authorList>
    </citation>
    <scope>NUCLEOTIDE SEQUENCE [LARGE SCALE GENOMIC DNA]</scope>
    <source>
        <strain evidence="3">BS3782</strain>
    </source>
</reference>
<dbReference type="InterPro" id="IPR018712">
    <property type="entry name" value="Tle1-like_cat"/>
</dbReference>
<evidence type="ECO:0000313" key="3">
    <source>
        <dbReference type="EMBL" id="SDT52817.1"/>
    </source>
</evidence>
<keyword evidence="4" id="KW-1185">Reference proteome</keyword>
<dbReference type="Proteomes" id="UP000182814">
    <property type="component" value="Chromosome I"/>
</dbReference>
<dbReference type="Proteomes" id="UP000434925">
    <property type="component" value="Unassembled WGS sequence"/>
</dbReference>
<name>A0A0J6KBG4_9PSED</name>
<sequence length="537" mass="60082">MEKDFGGHHCAVCRDRALAERTRKPGLRPDPAEEQRKYDEMMARQRTQAEQLNEVWEAKEAREEAAIVKVTLRIGVFFDGSGNNPFNVEMGRKCAAHHPVSAQDMDGNCKPYMQDPDSSYGGEVTNVKQLHDLYMASIDQGKIIQQKKAFDKVYVEGIGTTAGGQDSLLGMALGRGETGIEARVLDAFGQIKRRLRNFHEVFPDIQISSLTFDVFGFSRGAAAARHFACLCLSGTNSPLRETLYLPNSLFDRGFSKVFGEGVNVGFIGLFDTVASLGGLSNLGNVRSPATPGVKLYLMPHFFPNVLQLVARDEYRANFALNSVSPDHLEISLPGVHSDIGGGYREDIEECVLLSPMQALEVGEFTDVKTTSIYRETQQERAKWHAKGWPMEMLELITPDPVTLLPEPREQSAPKQKRVFVGLQLRRKIGAGLSRVYLRVMYEAAKKHGVEFYDIQQRAALAPPAEIQLMCERFVAGDYRITAAEEHLLKLRYIHQSAHWSPTFLSGPRTTRFELAYAHIPTADAVRVHHPHVPEWTL</sequence>
<keyword evidence="3" id="KW-0378">Hydrolase</keyword>
<protein>
    <submittedName>
        <fullName evidence="2">DUF2235 domain-containing protein</fullName>
    </submittedName>
    <submittedName>
        <fullName evidence="3">Uncharacterized alpha/beta hydrolase domain</fullName>
    </submittedName>
</protein>
<dbReference type="Pfam" id="PF09994">
    <property type="entry name" value="T6SS_Tle1-like_cat"/>
    <property type="match status" value="1"/>
</dbReference>
<reference evidence="4" key="1">
    <citation type="submission" date="2016-10" db="EMBL/GenBank/DDBJ databases">
        <authorList>
            <person name="Varghese N."/>
            <person name="Submissions S."/>
        </authorList>
    </citation>
    <scope>NUCLEOTIDE SEQUENCE [LARGE SCALE GENOMIC DNA]</scope>
    <source>
        <strain evidence="4">BS3782</strain>
    </source>
</reference>
<evidence type="ECO:0000313" key="2">
    <source>
        <dbReference type="EMBL" id="KAB0496101.1"/>
    </source>
</evidence>
<dbReference type="EMBL" id="VZPO01000017">
    <property type="protein sequence ID" value="KAB0496101.1"/>
    <property type="molecule type" value="Genomic_DNA"/>
</dbReference>
<dbReference type="EMBL" id="LT629746">
    <property type="protein sequence ID" value="SDT52817.1"/>
    <property type="molecule type" value="Genomic_DNA"/>
</dbReference>
<dbReference type="GO" id="GO:0016787">
    <property type="term" value="F:hydrolase activity"/>
    <property type="evidence" value="ECO:0007669"/>
    <property type="project" value="UniProtKB-KW"/>
</dbReference>
<evidence type="ECO:0000313" key="4">
    <source>
        <dbReference type="Proteomes" id="UP000182814"/>
    </source>
</evidence>
<dbReference type="PANTHER" id="PTHR33840">
    <property type="match status" value="1"/>
</dbReference>
<dbReference type="RefSeq" id="WP_038980149.1">
    <property type="nucleotide sequence ID" value="NZ_JABTYG010000003.1"/>
</dbReference>